<evidence type="ECO:0000313" key="9">
    <source>
        <dbReference type="Proteomes" id="UP000184255"/>
    </source>
</evidence>
<evidence type="ECO:0000256" key="1">
    <source>
        <dbReference type="ARBA" id="ARBA00001974"/>
    </source>
</evidence>
<dbReference type="AlphaFoldDB" id="A0A1L7T2K2"/>
<feature type="binding site" evidence="6">
    <location>
        <position position="227"/>
    </location>
    <ligand>
        <name>FAD</name>
        <dbReference type="ChEBI" id="CHEBI:57692"/>
    </ligand>
</feature>
<protein>
    <submittedName>
        <fullName evidence="8">Related to alcohol oxidase</fullName>
    </submittedName>
</protein>
<dbReference type="GO" id="GO:0050660">
    <property type="term" value="F:flavin adenine dinucleotide binding"/>
    <property type="evidence" value="ECO:0007669"/>
    <property type="project" value="InterPro"/>
</dbReference>
<dbReference type="InterPro" id="IPR000172">
    <property type="entry name" value="GMC_OxRdtase_N"/>
</dbReference>
<organism evidence="8 9">
    <name type="scientific">Fusarium mangiferae</name>
    <name type="common">Mango malformation disease fungus</name>
    <dbReference type="NCBI Taxonomy" id="192010"/>
    <lineage>
        <taxon>Eukaryota</taxon>
        <taxon>Fungi</taxon>
        <taxon>Dikarya</taxon>
        <taxon>Ascomycota</taxon>
        <taxon>Pezizomycotina</taxon>
        <taxon>Sordariomycetes</taxon>
        <taxon>Hypocreomycetidae</taxon>
        <taxon>Hypocreales</taxon>
        <taxon>Nectriaceae</taxon>
        <taxon>Fusarium</taxon>
        <taxon>Fusarium fujikuroi species complex</taxon>
    </lineage>
</organism>
<dbReference type="Pfam" id="PF05199">
    <property type="entry name" value="GMC_oxred_C"/>
    <property type="match status" value="1"/>
</dbReference>
<accession>A0A1L7T2K2</accession>
<dbReference type="Proteomes" id="UP000184255">
    <property type="component" value="Unassembled WGS sequence"/>
</dbReference>
<dbReference type="VEuPathDB" id="FungiDB:FMAN_09112"/>
<keyword evidence="4 6" id="KW-0274">FAD</keyword>
<proteinExistence type="inferred from homology"/>
<dbReference type="GeneID" id="65088371"/>
<dbReference type="Gene3D" id="3.30.560.10">
    <property type="entry name" value="Glucose Oxidase, domain 3"/>
    <property type="match status" value="1"/>
</dbReference>
<evidence type="ECO:0000256" key="2">
    <source>
        <dbReference type="ARBA" id="ARBA00010790"/>
    </source>
</evidence>
<keyword evidence="3" id="KW-0285">Flavoprotein</keyword>
<dbReference type="GO" id="GO:0016614">
    <property type="term" value="F:oxidoreductase activity, acting on CH-OH group of donors"/>
    <property type="evidence" value="ECO:0007669"/>
    <property type="project" value="InterPro"/>
</dbReference>
<dbReference type="InterPro" id="IPR012132">
    <property type="entry name" value="GMC_OxRdtase"/>
</dbReference>
<dbReference type="PROSITE" id="PS00624">
    <property type="entry name" value="GMC_OXRED_2"/>
    <property type="match status" value="1"/>
</dbReference>
<evidence type="ECO:0000256" key="3">
    <source>
        <dbReference type="ARBA" id="ARBA00022630"/>
    </source>
</evidence>
<comment type="similarity">
    <text evidence="2">Belongs to the GMC oxidoreductase family.</text>
</comment>
<dbReference type="InterPro" id="IPR036188">
    <property type="entry name" value="FAD/NAD-bd_sf"/>
</dbReference>
<dbReference type="SUPFAM" id="SSF54373">
    <property type="entry name" value="FAD-linked reductases, C-terminal domain"/>
    <property type="match status" value="1"/>
</dbReference>
<keyword evidence="9" id="KW-1185">Reference proteome</keyword>
<evidence type="ECO:0000256" key="6">
    <source>
        <dbReference type="PIRSR" id="PIRSR000137-2"/>
    </source>
</evidence>
<dbReference type="Gene3D" id="3.50.50.60">
    <property type="entry name" value="FAD/NAD(P)-binding domain"/>
    <property type="match status" value="1"/>
</dbReference>
<evidence type="ECO:0000256" key="5">
    <source>
        <dbReference type="PIRSR" id="PIRSR000137-1"/>
    </source>
</evidence>
<dbReference type="SUPFAM" id="SSF51905">
    <property type="entry name" value="FAD/NAD(P)-binding domain"/>
    <property type="match status" value="1"/>
</dbReference>
<evidence type="ECO:0000256" key="4">
    <source>
        <dbReference type="ARBA" id="ARBA00022827"/>
    </source>
</evidence>
<dbReference type="Pfam" id="PF00732">
    <property type="entry name" value="GMC_oxred_N"/>
    <property type="match status" value="1"/>
</dbReference>
<evidence type="ECO:0000259" key="7">
    <source>
        <dbReference type="PROSITE" id="PS00624"/>
    </source>
</evidence>
<dbReference type="PANTHER" id="PTHR11552:SF147">
    <property type="entry name" value="CHOLINE DEHYDROGENASE, MITOCHONDRIAL"/>
    <property type="match status" value="1"/>
</dbReference>
<dbReference type="InterPro" id="IPR007867">
    <property type="entry name" value="GMC_OxRtase_C"/>
</dbReference>
<name>A0A1L7T2K2_FUSMA</name>
<gene>
    <name evidence="8" type="ORF">FMAN_09112</name>
</gene>
<reference evidence="9" key="1">
    <citation type="journal article" date="2016" name="Genome Biol. Evol.">
        <title>Comparative 'omics' of the Fusarium fujikuroi species complex highlights differences in genetic potential and metabolite synthesis.</title>
        <authorList>
            <person name="Niehaus E.-M."/>
            <person name="Muensterkoetter M."/>
            <person name="Proctor R.H."/>
            <person name="Brown D.W."/>
            <person name="Sharon A."/>
            <person name="Idan Y."/>
            <person name="Oren-Young L."/>
            <person name="Sieber C.M."/>
            <person name="Novak O."/>
            <person name="Pencik A."/>
            <person name="Tarkowska D."/>
            <person name="Hromadova K."/>
            <person name="Freeman S."/>
            <person name="Maymon M."/>
            <person name="Elazar M."/>
            <person name="Youssef S.A."/>
            <person name="El-Shabrawy E.S.M."/>
            <person name="Shalaby A.B.A."/>
            <person name="Houterman P."/>
            <person name="Brock N.L."/>
            <person name="Burkhardt I."/>
            <person name="Tsavkelova E.A."/>
            <person name="Dickschat J.S."/>
            <person name="Galuszka P."/>
            <person name="Gueldener U."/>
            <person name="Tudzynski B."/>
        </authorList>
    </citation>
    <scope>NUCLEOTIDE SEQUENCE [LARGE SCALE GENOMIC DNA]</scope>
    <source>
        <strain evidence="9">MRC7560</strain>
    </source>
</reference>
<dbReference type="PIRSF" id="PIRSF000137">
    <property type="entry name" value="Alcohol_oxidase"/>
    <property type="match status" value="1"/>
</dbReference>
<comment type="caution">
    <text evidence="8">The sequence shown here is derived from an EMBL/GenBank/DDBJ whole genome shotgun (WGS) entry which is preliminary data.</text>
</comment>
<dbReference type="EMBL" id="FCQH01000004">
    <property type="protein sequence ID" value="CVK90932.1"/>
    <property type="molecule type" value="Genomic_DNA"/>
</dbReference>
<comment type="cofactor">
    <cofactor evidence="1 6">
        <name>FAD</name>
        <dbReference type="ChEBI" id="CHEBI:57692"/>
    </cofactor>
</comment>
<evidence type="ECO:0000313" key="8">
    <source>
        <dbReference type="EMBL" id="CVK90932.1"/>
    </source>
</evidence>
<dbReference type="PANTHER" id="PTHR11552">
    <property type="entry name" value="GLUCOSE-METHANOL-CHOLINE GMC OXIDOREDUCTASE"/>
    <property type="match status" value="1"/>
</dbReference>
<sequence>MAAAAAPDSTYDFIICGGGTSGCVVAARLAEDPNVKVLVLEAGPHNEHLENVHMVGGWSNNFDKETDWNVVSIPGPGVNNRAVKLSRGKFLGGSSGCNGTLMVKGMKQDYDDWNLPGWSGDEMFKYMLKAEKFHTKDWFKETKGAHGYDGHVHTEPHDLAPISNLIGESMVSKGLPLDHDMFSAGVNPHGCGHSVRTVHQGLRTTSADFITKQKPRDNLHLMVETHVDRVIIGKDSQGELKATGVRAVKADGSVVELKASKEVIISSGAYCSPNVLNRSGIGAKVELEQHGITTLVDLPGVGKNLQDHLIVFMFYETDKEGLTTDSLVYHGNALEKAYTQWKEEKKGPLTVFPFGIFAYARMDERLADSKIWNAAPRKEGRDPMGLTPKQPQIEFFTTECYGGPKQYDQFPIDNKHAFSMIAELFAPKSRGTVTLRDASATSVPVVDCNYLSDPLDLEVLAEACAFGNEIITEGSGTKGIVKGSWPSDLVHHKYKTREDWKEYVKENATTCYHASGSCAAGKRDNPMAVVDEKLQVYGVKGLRVADCSIMPTVNNGHTQMPAYGIGEKAADLIKERWALSAKL</sequence>
<dbReference type="RefSeq" id="XP_041680631.1">
    <property type="nucleotide sequence ID" value="XM_041829915.1"/>
</dbReference>
<feature type="binding site" evidence="6">
    <location>
        <begin position="20"/>
        <end position="21"/>
    </location>
    <ligand>
        <name>FAD</name>
        <dbReference type="ChEBI" id="CHEBI:57692"/>
    </ligand>
</feature>
<feature type="active site" description="Proton donor" evidence="5">
    <location>
        <position position="513"/>
    </location>
</feature>
<feature type="active site" description="Proton acceptor" evidence="5">
    <location>
        <position position="557"/>
    </location>
</feature>
<feature type="domain" description="Glucose-methanol-choline oxidoreductase N-terminal" evidence="7">
    <location>
        <begin position="268"/>
        <end position="282"/>
    </location>
</feature>